<comment type="caution">
    <text evidence="2">The sequence shown here is derived from an EMBL/GenBank/DDBJ whole genome shotgun (WGS) entry which is preliminary data.</text>
</comment>
<accession>A0A430FU54</accession>
<dbReference type="InterPro" id="IPR001173">
    <property type="entry name" value="Glyco_trans_2-like"/>
</dbReference>
<evidence type="ECO:0000313" key="3">
    <source>
        <dbReference type="Proteomes" id="UP000287470"/>
    </source>
</evidence>
<dbReference type="SUPFAM" id="SSF53448">
    <property type="entry name" value="Nucleotide-diphospho-sugar transferases"/>
    <property type="match status" value="1"/>
</dbReference>
<dbReference type="Pfam" id="PF00535">
    <property type="entry name" value="Glycos_transf_2"/>
    <property type="match status" value="1"/>
</dbReference>
<gene>
    <name evidence="2" type="ORF">D2E24_0981</name>
</gene>
<proteinExistence type="predicted"/>
<dbReference type="AlphaFoldDB" id="A0A430FU54"/>
<feature type="domain" description="Glycosyltransferase 2-like" evidence="1">
    <location>
        <begin position="20"/>
        <end position="185"/>
    </location>
</feature>
<keyword evidence="2" id="KW-0808">Transferase</keyword>
<organism evidence="2 3">
    <name type="scientific">Bifidobacterium samirii</name>
    <dbReference type="NCBI Taxonomy" id="2306974"/>
    <lineage>
        <taxon>Bacteria</taxon>
        <taxon>Bacillati</taxon>
        <taxon>Actinomycetota</taxon>
        <taxon>Actinomycetes</taxon>
        <taxon>Bifidobacteriales</taxon>
        <taxon>Bifidobacteriaceae</taxon>
        <taxon>Bifidobacterium</taxon>
    </lineage>
</organism>
<dbReference type="CDD" id="cd00761">
    <property type="entry name" value="Glyco_tranf_GTA_type"/>
    <property type="match status" value="1"/>
</dbReference>
<dbReference type="Proteomes" id="UP000287470">
    <property type="component" value="Unassembled WGS sequence"/>
</dbReference>
<dbReference type="Gene3D" id="3.90.550.10">
    <property type="entry name" value="Spore Coat Polysaccharide Biosynthesis Protein SpsA, Chain A"/>
    <property type="match status" value="1"/>
</dbReference>
<dbReference type="EMBL" id="QXGK01000008">
    <property type="protein sequence ID" value="RSX56691.1"/>
    <property type="molecule type" value="Genomic_DNA"/>
</dbReference>
<dbReference type="GO" id="GO:0016758">
    <property type="term" value="F:hexosyltransferase activity"/>
    <property type="evidence" value="ECO:0007669"/>
    <property type="project" value="UniProtKB-ARBA"/>
</dbReference>
<dbReference type="PANTHER" id="PTHR22916">
    <property type="entry name" value="GLYCOSYLTRANSFERASE"/>
    <property type="match status" value="1"/>
</dbReference>
<name>A0A430FU54_9BIFI</name>
<protein>
    <submittedName>
        <fullName evidence="2">Glycosyltransferase</fullName>
    </submittedName>
</protein>
<evidence type="ECO:0000259" key="1">
    <source>
        <dbReference type="Pfam" id="PF00535"/>
    </source>
</evidence>
<sequence length="343" mass="38474">MRMREAQRDADAVADERPVSVIIPVCDVERFLPACLDAVLAQTYRNLEIIVVDDGSADRSGAICDRYAAHDPRIGVIHQRNRGLSAARNTGLDLAHGDYVCFIDADDVPDADYVATLIHGMERHGCDMAAIRYRRIDEQGEEFAFDTPHNRYAHVEVLDGRDAVRQILAVTMESFAWAYAYRRELFETEPRIRFPEGRIMEDVATTYRLAGRAGRLVKLPDVVHSYRMRRGSIMDTQWRRAVLPTALNAIEILRFLAAGGLGEADARGLGATYHGMLVSAYYAALRAGSDRATLSRIRGFIREADALVDRSTVGFGTLCRQTLIRLHLAPVASRIEQRIRWGQ</sequence>
<dbReference type="PANTHER" id="PTHR22916:SF3">
    <property type="entry name" value="UDP-GLCNAC:BETAGAL BETA-1,3-N-ACETYLGLUCOSAMINYLTRANSFERASE-LIKE PROTEIN 1"/>
    <property type="match status" value="1"/>
</dbReference>
<keyword evidence="3" id="KW-1185">Reference proteome</keyword>
<reference evidence="2 3" key="1">
    <citation type="submission" date="2018-09" db="EMBL/GenBank/DDBJ databases">
        <title>Characterization of the phylogenetic diversity of five novel species belonging to the genus Bifidobacterium.</title>
        <authorList>
            <person name="Lugli G.A."/>
            <person name="Duranti S."/>
            <person name="Milani C."/>
        </authorList>
    </citation>
    <scope>NUCLEOTIDE SEQUENCE [LARGE SCALE GENOMIC DNA]</scope>
    <source>
        <strain evidence="2 3">2033B</strain>
    </source>
</reference>
<dbReference type="RefSeq" id="WP_164521019.1">
    <property type="nucleotide sequence ID" value="NZ_QXGK01000008.1"/>
</dbReference>
<evidence type="ECO:0000313" key="2">
    <source>
        <dbReference type="EMBL" id="RSX56691.1"/>
    </source>
</evidence>
<dbReference type="InterPro" id="IPR029044">
    <property type="entry name" value="Nucleotide-diphossugar_trans"/>
</dbReference>